<dbReference type="Proteomes" id="UP001174909">
    <property type="component" value="Unassembled WGS sequence"/>
</dbReference>
<dbReference type="PANTHER" id="PTHR21349:SF0">
    <property type="entry name" value="LARGE RIBOSOMAL SUBUNIT PROTEIN BL21M"/>
    <property type="match status" value="1"/>
</dbReference>
<evidence type="ECO:0000313" key="4">
    <source>
        <dbReference type="Proteomes" id="UP001174909"/>
    </source>
</evidence>
<sequence>MAACGGGLIRLVPRRSLASNGLRLVRGLGSTPGVRDCLWQPLRKSPGTYRHSLAASHPIERLQTRPLGLLSGWSTKETGPTTKSEVVEKVKEEIADVSPDKIFAVVHISGRQFKITQNDLIVINRIPADVGESIFLQKSGGS</sequence>
<evidence type="ECO:0000256" key="1">
    <source>
        <dbReference type="ARBA" id="ARBA00008563"/>
    </source>
</evidence>
<accession>A0AA35SY27</accession>
<comment type="similarity">
    <text evidence="1">Belongs to the bacterial ribosomal protein bL21 family.</text>
</comment>
<organism evidence="3 4">
    <name type="scientific">Geodia barretti</name>
    <name type="common">Barrett's horny sponge</name>
    <dbReference type="NCBI Taxonomy" id="519541"/>
    <lineage>
        <taxon>Eukaryota</taxon>
        <taxon>Metazoa</taxon>
        <taxon>Porifera</taxon>
        <taxon>Demospongiae</taxon>
        <taxon>Heteroscleromorpha</taxon>
        <taxon>Tetractinellida</taxon>
        <taxon>Astrophorina</taxon>
        <taxon>Geodiidae</taxon>
        <taxon>Geodia</taxon>
    </lineage>
</organism>
<reference evidence="3" key="1">
    <citation type="submission" date="2023-03" db="EMBL/GenBank/DDBJ databases">
        <authorList>
            <person name="Steffen K."/>
            <person name="Cardenas P."/>
        </authorList>
    </citation>
    <scope>NUCLEOTIDE SEQUENCE</scope>
</reference>
<evidence type="ECO:0000256" key="2">
    <source>
        <dbReference type="ARBA" id="ARBA00044129"/>
    </source>
</evidence>
<gene>
    <name evidence="3" type="ORF">GBAR_LOCUS21312</name>
</gene>
<comment type="caution">
    <text evidence="3">The sequence shown here is derived from an EMBL/GenBank/DDBJ whole genome shotgun (WGS) entry which is preliminary data.</text>
</comment>
<dbReference type="EMBL" id="CASHTH010002986">
    <property type="protein sequence ID" value="CAI8038220.1"/>
    <property type="molecule type" value="Genomic_DNA"/>
</dbReference>
<dbReference type="GO" id="GO:0003735">
    <property type="term" value="F:structural constituent of ribosome"/>
    <property type="evidence" value="ECO:0007669"/>
    <property type="project" value="TreeGrafter"/>
</dbReference>
<dbReference type="AlphaFoldDB" id="A0AA35SY27"/>
<name>A0AA35SY27_GEOBA</name>
<keyword evidence="4" id="KW-1185">Reference proteome</keyword>
<protein>
    <recommendedName>
        <fullName evidence="2">Large ribosomal subunit protein bL21m</fullName>
    </recommendedName>
</protein>
<dbReference type="SUPFAM" id="SSF141091">
    <property type="entry name" value="L21p-like"/>
    <property type="match status" value="1"/>
</dbReference>
<evidence type="ECO:0000313" key="3">
    <source>
        <dbReference type="EMBL" id="CAI8038220.1"/>
    </source>
</evidence>
<dbReference type="InterPro" id="IPR028909">
    <property type="entry name" value="bL21-like"/>
</dbReference>
<dbReference type="PANTHER" id="PTHR21349">
    <property type="entry name" value="50S RIBOSOMAL PROTEIN L21"/>
    <property type="match status" value="1"/>
</dbReference>
<dbReference type="Pfam" id="PF00829">
    <property type="entry name" value="Ribosomal_L21p"/>
    <property type="match status" value="1"/>
</dbReference>
<dbReference type="InterPro" id="IPR036164">
    <property type="entry name" value="bL21-like_sf"/>
</dbReference>
<proteinExistence type="inferred from homology"/>
<dbReference type="GO" id="GO:0005762">
    <property type="term" value="C:mitochondrial large ribosomal subunit"/>
    <property type="evidence" value="ECO:0007669"/>
    <property type="project" value="TreeGrafter"/>
</dbReference>